<sequence length="285" mass="31567">MKVLVTGAGGQLGKDTAAFLRKAGHDVQGCGRADLDITIQEQCMQVVMAFRPDAVIHCAAYTAVDQAEADPDEAYRVNADGTRNMAMAAEKAGAKLVYISTDYVFNGRSAIPYREYDSTDPQGVYGKSKRAGELLAQTLSTRYFIVRTSWVYGQHGHNFVKTMLRLGAEKTLVQVVHDQKGSPTYTVDLAGFLSDLIQTEKYGIYHASNSGDCTWFEFTQAIFEEAREAGFAITARLEPCTTAQFPRPAPRPANSVMDHGSIRTNGFAELRHWREGLREFIYNLN</sequence>
<dbReference type="Gene3D" id="3.90.25.10">
    <property type="entry name" value="UDP-galactose 4-epimerase, domain 1"/>
    <property type="match status" value="1"/>
</dbReference>
<dbReference type="Proteomes" id="UP001343257">
    <property type="component" value="Unassembled WGS sequence"/>
</dbReference>
<dbReference type="PANTHER" id="PTHR10491">
    <property type="entry name" value="DTDP-4-DEHYDRORHAMNOSE REDUCTASE"/>
    <property type="match status" value="1"/>
</dbReference>
<dbReference type="EC" id="1.1.1.133" evidence="2"/>
<organism evidence="4 5">
    <name type="scientific">Paenibacillus chibensis</name>
    <dbReference type="NCBI Taxonomy" id="59846"/>
    <lineage>
        <taxon>Bacteria</taxon>
        <taxon>Bacillati</taxon>
        <taxon>Bacillota</taxon>
        <taxon>Bacilli</taxon>
        <taxon>Bacillales</taxon>
        <taxon>Paenibacillaceae</taxon>
        <taxon>Paenibacillus</taxon>
    </lineage>
</organism>
<evidence type="ECO:0000259" key="3">
    <source>
        <dbReference type="Pfam" id="PF04321"/>
    </source>
</evidence>
<feature type="domain" description="RmlD-like substrate binding" evidence="3">
    <location>
        <begin position="1"/>
        <end position="283"/>
    </location>
</feature>
<dbReference type="Gene3D" id="3.40.50.720">
    <property type="entry name" value="NAD(P)-binding Rossmann-like Domain"/>
    <property type="match status" value="1"/>
</dbReference>
<dbReference type="PANTHER" id="PTHR10491:SF4">
    <property type="entry name" value="METHIONINE ADENOSYLTRANSFERASE 2 SUBUNIT BETA"/>
    <property type="match status" value="1"/>
</dbReference>
<dbReference type="InterPro" id="IPR036291">
    <property type="entry name" value="NAD(P)-bd_dom_sf"/>
</dbReference>
<evidence type="ECO:0000256" key="2">
    <source>
        <dbReference type="RuleBase" id="RU364082"/>
    </source>
</evidence>
<dbReference type="GO" id="GO:0008831">
    <property type="term" value="F:dTDP-4-dehydrorhamnose reductase activity"/>
    <property type="evidence" value="ECO:0007669"/>
    <property type="project" value="UniProtKB-EC"/>
</dbReference>
<keyword evidence="2" id="KW-0521">NADP</keyword>
<comment type="similarity">
    <text evidence="1 2">Belongs to the dTDP-4-dehydrorhamnose reductase family.</text>
</comment>
<dbReference type="EMBL" id="JARTLD010000042">
    <property type="protein sequence ID" value="MED5018954.1"/>
    <property type="molecule type" value="Genomic_DNA"/>
</dbReference>
<dbReference type="CDD" id="cd05254">
    <property type="entry name" value="dTDP_HR_like_SDR_e"/>
    <property type="match status" value="1"/>
</dbReference>
<comment type="function">
    <text evidence="2">Catalyzes the reduction of dTDP-6-deoxy-L-lyxo-4-hexulose to yield dTDP-L-rhamnose.</text>
</comment>
<evidence type="ECO:0000256" key="1">
    <source>
        <dbReference type="ARBA" id="ARBA00010944"/>
    </source>
</evidence>
<proteinExistence type="inferred from homology"/>
<protein>
    <recommendedName>
        <fullName evidence="2">dTDP-4-dehydrorhamnose reductase</fullName>
        <ecNumber evidence="2">1.1.1.133</ecNumber>
    </recommendedName>
</protein>
<keyword evidence="5" id="KW-1185">Reference proteome</keyword>
<dbReference type="InterPro" id="IPR005913">
    <property type="entry name" value="dTDP_dehydrorham_reduct"/>
</dbReference>
<evidence type="ECO:0000313" key="4">
    <source>
        <dbReference type="EMBL" id="MED5018954.1"/>
    </source>
</evidence>
<name>A0ABU6PVR3_9BACL</name>
<accession>A0ABU6PVR3</accession>
<dbReference type="SUPFAM" id="SSF51735">
    <property type="entry name" value="NAD(P)-binding Rossmann-fold domains"/>
    <property type="match status" value="1"/>
</dbReference>
<reference evidence="4 5" key="1">
    <citation type="submission" date="2023-03" db="EMBL/GenBank/DDBJ databases">
        <title>Bacillus Genome Sequencing.</title>
        <authorList>
            <person name="Dunlap C."/>
        </authorList>
    </citation>
    <scope>NUCLEOTIDE SEQUENCE [LARGE SCALE GENOMIC DNA]</scope>
    <source>
        <strain evidence="4 5">NRS-52</strain>
    </source>
</reference>
<dbReference type="InterPro" id="IPR029903">
    <property type="entry name" value="RmlD-like-bd"/>
</dbReference>
<keyword evidence="2 4" id="KW-0560">Oxidoreductase</keyword>
<gene>
    <name evidence="4" type="primary">rfbD</name>
    <name evidence="4" type="ORF">P9847_16710</name>
</gene>
<dbReference type="RefSeq" id="WP_328279625.1">
    <property type="nucleotide sequence ID" value="NZ_JARTLD010000042.1"/>
</dbReference>
<dbReference type="NCBIfam" id="TIGR01214">
    <property type="entry name" value="rmlD"/>
    <property type="match status" value="1"/>
</dbReference>
<comment type="caution">
    <text evidence="4">The sequence shown here is derived from an EMBL/GenBank/DDBJ whole genome shotgun (WGS) entry which is preliminary data.</text>
</comment>
<evidence type="ECO:0000313" key="5">
    <source>
        <dbReference type="Proteomes" id="UP001343257"/>
    </source>
</evidence>
<comment type="pathway">
    <text evidence="2">Carbohydrate biosynthesis; dTDP-L-rhamnose biosynthesis.</text>
</comment>
<dbReference type="Pfam" id="PF04321">
    <property type="entry name" value="RmlD_sub_bind"/>
    <property type="match status" value="1"/>
</dbReference>